<sequence>MHCFHIHAGDSACPLEPWLLTPARGHPPIRKQLRGSTTLHMSPCVPYVERCIRFLKSRFRCLQRYRTLLYKPERAANIIAACAVLHNLRLSERDVEDDDESDDDSSSSSRNSELVNDVDLIPHGLS</sequence>
<proteinExistence type="predicted"/>
<reference evidence="1" key="1">
    <citation type="submission" date="2020-05" db="EMBL/GenBank/DDBJ databases">
        <title>Large-scale comparative analyses of tick genomes elucidate their genetic diversity and vector capacities.</title>
        <authorList>
            <person name="Jia N."/>
            <person name="Wang J."/>
            <person name="Shi W."/>
            <person name="Du L."/>
            <person name="Sun Y."/>
            <person name="Zhan W."/>
            <person name="Jiang J."/>
            <person name="Wang Q."/>
            <person name="Zhang B."/>
            <person name="Ji P."/>
            <person name="Sakyi L.B."/>
            <person name="Cui X."/>
            <person name="Yuan T."/>
            <person name="Jiang B."/>
            <person name="Yang W."/>
            <person name="Lam T.T.-Y."/>
            <person name="Chang Q."/>
            <person name="Ding S."/>
            <person name="Wang X."/>
            <person name="Zhu J."/>
            <person name="Ruan X."/>
            <person name="Zhao L."/>
            <person name="Wei J."/>
            <person name="Que T."/>
            <person name="Du C."/>
            <person name="Cheng J."/>
            <person name="Dai P."/>
            <person name="Han X."/>
            <person name="Huang E."/>
            <person name="Gao Y."/>
            <person name="Liu J."/>
            <person name="Shao H."/>
            <person name="Ye R."/>
            <person name="Li L."/>
            <person name="Wei W."/>
            <person name="Wang X."/>
            <person name="Wang C."/>
            <person name="Yang T."/>
            <person name="Huo Q."/>
            <person name="Li W."/>
            <person name="Guo W."/>
            <person name="Chen H."/>
            <person name="Zhou L."/>
            <person name="Ni X."/>
            <person name="Tian J."/>
            <person name="Zhou Y."/>
            <person name="Sheng Y."/>
            <person name="Liu T."/>
            <person name="Pan Y."/>
            <person name="Xia L."/>
            <person name="Li J."/>
            <person name="Zhao F."/>
            <person name="Cao W."/>
        </authorList>
    </citation>
    <scope>NUCLEOTIDE SEQUENCE</scope>
    <source>
        <strain evidence="1">Dsil-2018</strain>
    </source>
</reference>
<dbReference type="EMBL" id="CM023470">
    <property type="protein sequence ID" value="KAH7981005.1"/>
    <property type="molecule type" value="Genomic_DNA"/>
</dbReference>
<keyword evidence="2" id="KW-1185">Reference proteome</keyword>
<evidence type="ECO:0000313" key="2">
    <source>
        <dbReference type="Proteomes" id="UP000821865"/>
    </source>
</evidence>
<protein>
    <submittedName>
        <fullName evidence="1">Uncharacterized protein</fullName>
    </submittedName>
</protein>
<gene>
    <name evidence="1" type="ORF">HPB49_020871</name>
</gene>
<dbReference type="Proteomes" id="UP000821865">
    <property type="component" value="Chromosome 1"/>
</dbReference>
<organism evidence="1 2">
    <name type="scientific">Dermacentor silvarum</name>
    <name type="common">Tick</name>
    <dbReference type="NCBI Taxonomy" id="543639"/>
    <lineage>
        <taxon>Eukaryota</taxon>
        <taxon>Metazoa</taxon>
        <taxon>Ecdysozoa</taxon>
        <taxon>Arthropoda</taxon>
        <taxon>Chelicerata</taxon>
        <taxon>Arachnida</taxon>
        <taxon>Acari</taxon>
        <taxon>Parasitiformes</taxon>
        <taxon>Ixodida</taxon>
        <taxon>Ixodoidea</taxon>
        <taxon>Ixodidae</taxon>
        <taxon>Rhipicephalinae</taxon>
        <taxon>Dermacentor</taxon>
    </lineage>
</organism>
<name>A0ACB8E3C1_DERSI</name>
<evidence type="ECO:0000313" key="1">
    <source>
        <dbReference type="EMBL" id="KAH7981005.1"/>
    </source>
</evidence>
<comment type="caution">
    <text evidence="1">The sequence shown here is derived from an EMBL/GenBank/DDBJ whole genome shotgun (WGS) entry which is preliminary data.</text>
</comment>
<accession>A0ACB8E3C1</accession>